<feature type="region of interest" description="Disordered" evidence="1">
    <location>
        <begin position="1"/>
        <end position="22"/>
    </location>
</feature>
<dbReference type="Proteomes" id="UP000053477">
    <property type="component" value="Unassembled WGS sequence"/>
</dbReference>
<feature type="compositionally biased region" description="Low complexity" evidence="1">
    <location>
        <begin position="11"/>
        <end position="22"/>
    </location>
</feature>
<evidence type="ECO:0000313" key="2">
    <source>
        <dbReference type="EMBL" id="KLO04464.1"/>
    </source>
</evidence>
<feature type="compositionally biased region" description="Basic and acidic residues" evidence="1">
    <location>
        <begin position="169"/>
        <end position="188"/>
    </location>
</feature>
<proteinExistence type="predicted"/>
<accession>A0A0H2QYM2</accession>
<feature type="region of interest" description="Disordered" evidence="1">
    <location>
        <begin position="262"/>
        <end position="310"/>
    </location>
</feature>
<name>A0A0H2QYM2_9AGAM</name>
<feature type="compositionally biased region" description="Polar residues" evidence="1">
    <location>
        <begin position="190"/>
        <end position="203"/>
    </location>
</feature>
<sequence>MSDLSDERADAPSSAGAIPIAAVGPAPTAVIGELGWLPDRGASGAAERDGAGTAASRSCVAPPAPGSWLEAGTALVSVAVDMNEPSIEVEGGGPEYDGGEGWVDGEHGEGFDEVGGFAPGIVFSRAYALEDACGDDENEDAGEIEYTDEAGGRDKNICENRSSVFEPCASRDKTEELGEEVKRRDEASVQKASSRSMRATTTVDGFGDGVLKLENTRGNGKEIVALERGGRRHGGGTNAINCRDLRNTELTRRKVGWLERASGGGRLDKLQAKASLTSIDVDPTPPPDRSEERKEAACGSRLGQIDDGEAVVHEAARRRVDKQDSACP</sequence>
<dbReference type="InParanoid" id="A0A0H2QYM2"/>
<dbReference type="EMBL" id="KQ086533">
    <property type="protein sequence ID" value="KLO04464.1"/>
    <property type="molecule type" value="Genomic_DNA"/>
</dbReference>
<feature type="region of interest" description="Disordered" evidence="1">
    <location>
        <begin position="169"/>
        <end position="214"/>
    </location>
</feature>
<protein>
    <submittedName>
        <fullName evidence="2">Uncharacterized protein</fullName>
    </submittedName>
</protein>
<dbReference type="AlphaFoldDB" id="A0A0H2QYM2"/>
<organism evidence="2 3">
    <name type="scientific">Schizopora paradoxa</name>
    <dbReference type="NCBI Taxonomy" id="27342"/>
    <lineage>
        <taxon>Eukaryota</taxon>
        <taxon>Fungi</taxon>
        <taxon>Dikarya</taxon>
        <taxon>Basidiomycota</taxon>
        <taxon>Agaricomycotina</taxon>
        <taxon>Agaricomycetes</taxon>
        <taxon>Hymenochaetales</taxon>
        <taxon>Schizoporaceae</taxon>
        <taxon>Schizopora</taxon>
    </lineage>
</organism>
<gene>
    <name evidence="2" type="ORF">SCHPADRAFT_897013</name>
</gene>
<keyword evidence="3" id="KW-1185">Reference proteome</keyword>
<evidence type="ECO:0000313" key="3">
    <source>
        <dbReference type="Proteomes" id="UP000053477"/>
    </source>
</evidence>
<reference evidence="2 3" key="1">
    <citation type="submission" date="2015-04" db="EMBL/GenBank/DDBJ databases">
        <title>Complete genome sequence of Schizopora paradoxa KUC8140, a cosmopolitan wood degrader in East Asia.</title>
        <authorList>
            <consortium name="DOE Joint Genome Institute"/>
            <person name="Min B."/>
            <person name="Park H."/>
            <person name="Jang Y."/>
            <person name="Kim J.-J."/>
            <person name="Kim K.H."/>
            <person name="Pangilinan J."/>
            <person name="Lipzen A."/>
            <person name="Riley R."/>
            <person name="Grigoriev I.V."/>
            <person name="Spatafora J.W."/>
            <person name="Choi I.-G."/>
        </authorList>
    </citation>
    <scope>NUCLEOTIDE SEQUENCE [LARGE SCALE GENOMIC DNA]</scope>
    <source>
        <strain evidence="2 3">KUC8140</strain>
    </source>
</reference>
<feature type="compositionally biased region" description="Basic and acidic residues" evidence="1">
    <location>
        <begin position="1"/>
        <end position="10"/>
    </location>
</feature>
<evidence type="ECO:0000256" key="1">
    <source>
        <dbReference type="SAM" id="MobiDB-lite"/>
    </source>
</evidence>